<reference evidence="2 3" key="1">
    <citation type="submission" date="2021-08" db="EMBL/GenBank/DDBJ databases">
        <title>Draft Genome Sequence of Phanerochaete sordida strain YK-624.</title>
        <authorList>
            <person name="Mori T."/>
            <person name="Dohra H."/>
            <person name="Suzuki T."/>
            <person name="Kawagishi H."/>
            <person name="Hirai H."/>
        </authorList>
    </citation>
    <scope>NUCLEOTIDE SEQUENCE [LARGE SCALE GENOMIC DNA]</scope>
    <source>
        <strain evidence="2 3">YK-624</strain>
    </source>
</reference>
<name>A0A9P3LMP9_9APHY</name>
<dbReference type="AlphaFoldDB" id="A0A9P3LMP9"/>
<accession>A0A9P3LMP9</accession>
<organism evidence="2 3">
    <name type="scientific">Phanerochaete sordida</name>
    <dbReference type="NCBI Taxonomy" id="48140"/>
    <lineage>
        <taxon>Eukaryota</taxon>
        <taxon>Fungi</taxon>
        <taxon>Dikarya</taxon>
        <taxon>Basidiomycota</taxon>
        <taxon>Agaricomycotina</taxon>
        <taxon>Agaricomycetes</taxon>
        <taxon>Polyporales</taxon>
        <taxon>Phanerochaetaceae</taxon>
        <taxon>Phanerochaete</taxon>
    </lineage>
</organism>
<protein>
    <submittedName>
        <fullName evidence="2">CHAT domain-containing protein</fullName>
    </submittedName>
</protein>
<dbReference type="EMBL" id="BPQB01000125">
    <property type="protein sequence ID" value="GJE99924.1"/>
    <property type="molecule type" value="Genomic_DNA"/>
</dbReference>
<dbReference type="OrthoDB" id="3169018at2759"/>
<proteinExistence type="predicted"/>
<evidence type="ECO:0000313" key="3">
    <source>
        <dbReference type="Proteomes" id="UP000703269"/>
    </source>
</evidence>
<sequence length="695" mass="77724">MARQESSNDLDEAVSLYRNIHEIAVSSGVQLAQHHSLSDLAKVLLLLFMQTMDIAVLDEAINHWRAISESVLFRNAEDIATFAGLQSELLSEMSTGLRFRSHLKADSRDIEHAVAAARKAFLRLPESGSSKWALASALLVRYHTSSGSRRDFEEAMLIFGDLCRGLAKSMRFRLRSDLPLLYQWARVAHEEQDDSATEAYDAALSVTERSLIVPATLEAQHDALLRLTLPLALHAASHAINQRRLEDAVAILERGRSMLWSSARRLRMPLDMVGDIDPDLRTEFVQTTREIELLSTAFDEKPSTPAHAPQALTSIFVDPRKFKDDLGSKLARKRELASRLEDLTTKIRALRGFDDFLQPPGYSQLQSAAQEGPVLIINHSKYRSDCIILLPSQPPTCVSLPEEFYAVATELAEDLTKARLEFTKSGKNLDLYNRALRRVLQELWGLWAQPIVSRLEDLGVKEGSRVWLVPTSVLSTLPLHAAGPAPSRGGRKKYFQDYFICSYIPSLSALIRARSEQPSDAAPPSMLVVGNTGGNLKEVDAEVEVLRDLGNFKADCLVGDQAQLAEVKTRLLENSWVHLVCHGILEPGAPFKSAFVLSGSDRLTLLDVVKSRIPNAEFAFLLPERRRTMWQMRDNDGPTMARDFYQEMFSDAKAEVYPAEVGYKKAARALNSATKKMRKRQVALEQWVNFIHIGA</sequence>
<keyword evidence="3" id="KW-1185">Reference proteome</keyword>
<gene>
    <name evidence="2" type="ORF">PsYK624_161990</name>
</gene>
<dbReference type="InterPro" id="IPR024983">
    <property type="entry name" value="CHAT_dom"/>
</dbReference>
<feature type="domain" description="CHAT" evidence="1">
    <location>
        <begin position="438"/>
        <end position="621"/>
    </location>
</feature>
<dbReference type="Pfam" id="PF12770">
    <property type="entry name" value="CHAT"/>
    <property type="match status" value="1"/>
</dbReference>
<evidence type="ECO:0000259" key="1">
    <source>
        <dbReference type="Pfam" id="PF12770"/>
    </source>
</evidence>
<dbReference type="Proteomes" id="UP000703269">
    <property type="component" value="Unassembled WGS sequence"/>
</dbReference>
<evidence type="ECO:0000313" key="2">
    <source>
        <dbReference type="EMBL" id="GJE99924.1"/>
    </source>
</evidence>
<comment type="caution">
    <text evidence="2">The sequence shown here is derived from an EMBL/GenBank/DDBJ whole genome shotgun (WGS) entry which is preliminary data.</text>
</comment>